<dbReference type="AlphaFoldDB" id="A0A8X6NAJ4"/>
<dbReference type="Proteomes" id="UP000887013">
    <property type="component" value="Unassembled WGS sequence"/>
</dbReference>
<sequence length="149" mass="17034">MWQHLDTFVLVELRLGQSGGMCLRIVLLQNSRFLLIRLGIEPSERRTYVAFDEFRGQCPKCSCMEQTLGDPRHATMSIITSTTAFYPAANLPYRIGTHAKESDSTCNPVSQKTERKHGTLRNSSDSESRDEPVSMRTPEDQFKIEFYLL</sequence>
<name>A0A8X6NAJ4_NEPPI</name>
<organism evidence="2 3">
    <name type="scientific">Nephila pilipes</name>
    <name type="common">Giant wood spider</name>
    <name type="synonym">Nephila maculata</name>
    <dbReference type="NCBI Taxonomy" id="299642"/>
    <lineage>
        <taxon>Eukaryota</taxon>
        <taxon>Metazoa</taxon>
        <taxon>Ecdysozoa</taxon>
        <taxon>Arthropoda</taxon>
        <taxon>Chelicerata</taxon>
        <taxon>Arachnida</taxon>
        <taxon>Araneae</taxon>
        <taxon>Araneomorphae</taxon>
        <taxon>Entelegynae</taxon>
        <taxon>Araneoidea</taxon>
        <taxon>Nephilidae</taxon>
        <taxon>Nephila</taxon>
    </lineage>
</organism>
<protein>
    <submittedName>
        <fullName evidence="2">Uncharacterized protein</fullName>
    </submittedName>
</protein>
<accession>A0A8X6NAJ4</accession>
<reference evidence="2" key="1">
    <citation type="submission" date="2020-08" db="EMBL/GenBank/DDBJ databases">
        <title>Multicomponent nature underlies the extraordinary mechanical properties of spider dragline silk.</title>
        <authorList>
            <person name="Kono N."/>
            <person name="Nakamura H."/>
            <person name="Mori M."/>
            <person name="Yoshida Y."/>
            <person name="Ohtoshi R."/>
            <person name="Malay A.D."/>
            <person name="Moran D.A.P."/>
            <person name="Tomita M."/>
            <person name="Numata K."/>
            <person name="Arakawa K."/>
        </authorList>
    </citation>
    <scope>NUCLEOTIDE SEQUENCE</scope>
</reference>
<keyword evidence="3" id="KW-1185">Reference proteome</keyword>
<comment type="caution">
    <text evidence="2">The sequence shown here is derived from an EMBL/GenBank/DDBJ whole genome shotgun (WGS) entry which is preliminary data.</text>
</comment>
<dbReference type="EMBL" id="BMAW01055730">
    <property type="protein sequence ID" value="GFT02508.1"/>
    <property type="molecule type" value="Genomic_DNA"/>
</dbReference>
<evidence type="ECO:0000313" key="2">
    <source>
        <dbReference type="EMBL" id="GFT02508.1"/>
    </source>
</evidence>
<evidence type="ECO:0000256" key="1">
    <source>
        <dbReference type="SAM" id="MobiDB-lite"/>
    </source>
</evidence>
<gene>
    <name evidence="2" type="ORF">NPIL_592341</name>
</gene>
<evidence type="ECO:0000313" key="3">
    <source>
        <dbReference type="Proteomes" id="UP000887013"/>
    </source>
</evidence>
<proteinExistence type="predicted"/>
<feature type="compositionally biased region" description="Basic and acidic residues" evidence="1">
    <location>
        <begin position="124"/>
        <end position="136"/>
    </location>
</feature>
<feature type="region of interest" description="Disordered" evidence="1">
    <location>
        <begin position="99"/>
        <end position="136"/>
    </location>
</feature>